<evidence type="ECO:0000256" key="8">
    <source>
        <dbReference type="ARBA" id="ARBA00034708"/>
    </source>
</evidence>
<keyword evidence="2" id="KW-0813">Transport</keyword>
<evidence type="ECO:0000256" key="5">
    <source>
        <dbReference type="ARBA" id="ARBA00022989"/>
    </source>
</evidence>
<dbReference type="PANTHER" id="PTHR33281">
    <property type="entry name" value="UPF0187 PROTEIN YNEE"/>
    <property type="match status" value="1"/>
</dbReference>
<dbReference type="Proteomes" id="UP000198748">
    <property type="component" value="Unassembled WGS sequence"/>
</dbReference>
<dbReference type="GO" id="GO:0005886">
    <property type="term" value="C:plasma membrane"/>
    <property type="evidence" value="ECO:0007669"/>
    <property type="project" value="UniProtKB-SubCell"/>
</dbReference>
<dbReference type="GO" id="GO:0005254">
    <property type="term" value="F:chloride channel activity"/>
    <property type="evidence" value="ECO:0007669"/>
    <property type="project" value="InterPro"/>
</dbReference>
<dbReference type="EMBL" id="FNAN01000016">
    <property type="protein sequence ID" value="SDG19414.1"/>
    <property type="molecule type" value="Genomic_DNA"/>
</dbReference>
<evidence type="ECO:0000313" key="10">
    <source>
        <dbReference type="EMBL" id="SDG19414.1"/>
    </source>
</evidence>
<reference evidence="11" key="1">
    <citation type="submission" date="2016-10" db="EMBL/GenBank/DDBJ databases">
        <authorList>
            <person name="Varghese N."/>
            <person name="Submissions S."/>
        </authorList>
    </citation>
    <scope>NUCLEOTIDE SEQUENCE [LARGE SCALE GENOMIC DNA]</scope>
    <source>
        <strain evidence="11">DSM 25329</strain>
    </source>
</reference>
<keyword evidence="5 9" id="KW-1133">Transmembrane helix</keyword>
<keyword evidence="4 9" id="KW-0812">Transmembrane</keyword>
<organism evidence="10 11">
    <name type="scientific">Dyadobacter soli</name>
    <dbReference type="NCBI Taxonomy" id="659014"/>
    <lineage>
        <taxon>Bacteria</taxon>
        <taxon>Pseudomonadati</taxon>
        <taxon>Bacteroidota</taxon>
        <taxon>Cytophagia</taxon>
        <taxon>Cytophagales</taxon>
        <taxon>Spirosomataceae</taxon>
        <taxon>Dyadobacter</taxon>
    </lineage>
</organism>
<dbReference type="Pfam" id="PF25539">
    <property type="entry name" value="Bestrophin_2"/>
    <property type="match status" value="1"/>
</dbReference>
<evidence type="ECO:0000256" key="2">
    <source>
        <dbReference type="ARBA" id="ARBA00022448"/>
    </source>
</evidence>
<feature type="transmembrane region" description="Helical" evidence="9">
    <location>
        <begin position="43"/>
        <end position="62"/>
    </location>
</feature>
<dbReference type="AlphaFoldDB" id="A0A1G7S8Z3"/>
<name>A0A1G7S8Z3_9BACT</name>
<dbReference type="STRING" id="659014.SAMN04487996_11637"/>
<evidence type="ECO:0000256" key="9">
    <source>
        <dbReference type="SAM" id="Phobius"/>
    </source>
</evidence>
<evidence type="ECO:0000256" key="7">
    <source>
        <dbReference type="ARBA" id="ARBA00023136"/>
    </source>
</evidence>
<evidence type="ECO:0000256" key="6">
    <source>
        <dbReference type="ARBA" id="ARBA00023065"/>
    </source>
</evidence>
<evidence type="ECO:0000256" key="1">
    <source>
        <dbReference type="ARBA" id="ARBA00004651"/>
    </source>
</evidence>
<keyword evidence="7 9" id="KW-0472">Membrane</keyword>
<comment type="similarity">
    <text evidence="8">Belongs to the anion channel-forming bestrophin (TC 1.A.46) family.</text>
</comment>
<feature type="transmembrane region" description="Helical" evidence="9">
    <location>
        <begin position="266"/>
        <end position="286"/>
    </location>
</feature>
<gene>
    <name evidence="10" type="ORF">SAMN04487996_11637</name>
</gene>
<dbReference type="InterPro" id="IPR044669">
    <property type="entry name" value="YneE/VCCN1/2-like"/>
</dbReference>
<evidence type="ECO:0000256" key="4">
    <source>
        <dbReference type="ARBA" id="ARBA00022692"/>
    </source>
</evidence>
<keyword evidence="11" id="KW-1185">Reference proteome</keyword>
<protein>
    <submittedName>
        <fullName evidence="10">Putative membrane protein</fullName>
    </submittedName>
</protein>
<dbReference type="PANTHER" id="PTHR33281:SF19">
    <property type="entry name" value="VOLTAGE-DEPENDENT ANION CHANNEL-FORMING PROTEIN YNEE"/>
    <property type="match status" value="1"/>
</dbReference>
<dbReference type="OrthoDB" id="445589at2"/>
<keyword evidence="6" id="KW-0406">Ion transport</keyword>
<feature type="transmembrane region" description="Helical" evidence="9">
    <location>
        <begin position="240"/>
        <end position="260"/>
    </location>
</feature>
<evidence type="ECO:0000313" key="11">
    <source>
        <dbReference type="Proteomes" id="UP000198748"/>
    </source>
</evidence>
<sequence>MTVPKKISIASLYEFTGHHLLWLTAWVSSVTLMHQYTDWEINAFPWFPLPLIGTAVAFYVGFKNNQSYERLWEARKLWGEIAIASRMLVTMVLNYKSGEPDAGEHAEERQQIVRRHIAYLYQLRQQLLEPPEWDHLSLEGFWGKGYTSHRRDKLNMRFQQELDSIAIEQYLPAEECMMLKAYKNKALRLLNVQTQVIQQLFESKSINMVQQMEFQSNIRSFNESQGRMERIKQSPFPRKYATFSFIFVCVFIFMLPFGIVGELSKLGSVGVWFSIPVGVIIGWIFVAMEMIGDYSENPFDGLHTDVPMLYICREIEIDLLQALGATEIPAPVKPKAHVLI</sequence>
<accession>A0A1G7S8Z3</accession>
<comment type="subcellular location">
    <subcellularLocation>
        <location evidence="1">Cell membrane</location>
        <topology evidence="1">Multi-pass membrane protein</topology>
    </subcellularLocation>
</comment>
<proteinExistence type="inferred from homology"/>
<evidence type="ECO:0000256" key="3">
    <source>
        <dbReference type="ARBA" id="ARBA00022475"/>
    </source>
</evidence>
<keyword evidence="3" id="KW-1003">Cell membrane</keyword>
<dbReference type="RefSeq" id="WP_090155544.1">
    <property type="nucleotide sequence ID" value="NZ_FNAN01000016.1"/>
</dbReference>